<comment type="caution">
    <text evidence="1">The sequence shown here is derived from an EMBL/GenBank/DDBJ whole genome shotgun (WGS) entry which is preliminary data.</text>
</comment>
<dbReference type="Proteomes" id="UP000050471">
    <property type="component" value="Unassembled WGS sequence"/>
</dbReference>
<evidence type="ECO:0000313" key="2">
    <source>
        <dbReference type="Proteomes" id="UP000050471"/>
    </source>
</evidence>
<proteinExistence type="predicted"/>
<evidence type="ECO:0000313" key="1">
    <source>
        <dbReference type="EMBL" id="KPN62991.1"/>
    </source>
</evidence>
<dbReference type="RefSeq" id="WP_055190950.1">
    <property type="nucleotide sequence ID" value="NZ_FPBS01000057.1"/>
</dbReference>
<reference evidence="1 2" key="1">
    <citation type="submission" date="2015-09" db="EMBL/GenBank/DDBJ databases">
        <title>Draft genome sequence of Aliiroseovarius crassostreae CV919-312TSm, the causative agent of Roseovarius Oyster Disease (formerly Juvenile Oyster Disease).</title>
        <authorList>
            <person name="Kessner L."/>
            <person name="Spinard E."/>
            <person name="Nelson D."/>
        </authorList>
    </citation>
    <scope>NUCLEOTIDE SEQUENCE [LARGE SCALE GENOMIC DNA]</scope>
    <source>
        <strain evidence="1 2">CV919-312</strain>
    </source>
</reference>
<gene>
    <name evidence="1" type="ORF">AKJ29_02250</name>
</gene>
<dbReference type="STRING" id="154981.AKJ29_02250"/>
<dbReference type="AlphaFoldDB" id="A0A0P7J534"/>
<keyword evidence="2" id="KW-1185">Reference proteome</keyword>
<accession>A0A0P7J534</accession>
<sequence length="157" mass="17717">MPEMITAQTITVPTHGGHDPDGENTNRANWAEGMIQEIITCTGTDRDNALRDGLAGLMHWAHREGFDFGNELRVACNFFRDETREDGGWTRPDSKPQLDLDAALERWQVHEPGMWENDTGPEGWHAVSNDDGIVAYFGDPADAYRHRITMINRDLNP</sequence>
<organism evidence="1 2">
    <name type="scientific">Aliiroseovarius crassostreae</name>
    <dbReference type="NCBI Taxonomy" id="154981"/>
    <lineage>
        <taxon>Bacteria</taxon>
        <taxon>Pseudomonadati</taxon>
        <taxon>Pseudomonadota</taxon>
        <taxon>Alphaproteobacteria</taxon>
        <taxon>Rhodobacterales</taxon>
        <taxon>Paracoccaceae</taxon>
        <taxon>Aliiroseovarius</taxon>
    </lineage>
</organism>
<dbReference type="EMBL" id="LKBA01000008">
    <property type="protein sequence ID" value="KPN62991.1"/>
    <property type="molecule type" value="Genomic_DNA"/>
</dbReference>
<protein>
    <submittedName>
        <fullName evidence="1">Uncharacterized protein</fullName>
    </submittedName>
</protein>
<name>A0A0P7J534_9RHOB</name>